<gene>
    <name evidence="9" type="ORF">BDV29DRAFT_170513</name>
</gene>
<dbReference type="OrthoDB" id="3903189at2759"/>
<keyword evidence="10" id="KW-1185">Reference proteome</keyword>
<sequence>MSQFQVESWIWYGFTILVIILRFISRLQLVKSVKSLQTEDYLMLLVMCFYTGLVVTLSLIEHAQTNLMKPGDAEHLTPESIRDRIYGSKLVLATEQCMLATIWGCKGCLLLLYARLTEGIKQQLAVKILAAYVVGSYILLEILYFAVWCQPFSNYWAVPTPNNQCSTATHHLIMTMVFNVSSDIFMMGIPLPLLISASLPLRSKITLVGVFSMGTFIILCATLSKVSSFKDPFSPQWLFWYVREASTAVCVANIPNCWSLVRRVFNLSSWTGSSHSKGRTRHYNPYAYGTGTHSRTTRLQSSSQKKSLWTSVTMSGVRKTESVEEIIKDESAQSNQGIPLEIWHQTSIHVSEEHPEHSDPNNGAPAAALGHR</sequence>
<keyword evidence="2 7" id="KW-0812">Transmembrane</keyword>
<evidence type="ECO:0000313" key="9">
    <source>
        <dbReference type="EMBL" id="KAB8076277.1"/>
    </source>
</evidence>
<proteinExistence type="inferred from homology"/>
<comment type="similarity">
    <text evidence="5">Belongs to the SAT4 family.</text>
</comment>
<dbReference type="Proteomes" id="UP000326565">
    <property type="component" value="Unassembled WGS sequence"/>
</dbReference>
<feature type="domain" description="Rhodopsin" evidence="8">
    <location>
        <begin position="21"/>
        <end position="263"/>
    </location>
</feature>
<evidence type="ECO:0000256" key="3">
    <source>
        <dbReference type="ARBA" id="ARBA00022989"/>
    </source>
</evidence>
<dbReference type="PANTHER" id="PTHR33048:SF30">
    <property type="entry name" value="FAMILY DECARBOXYLASE, PUTATIVE (AFU_ORTHOLOGUE AFUA_7G00920)-RELATED"/>
    <property type="match status" value="1"/>
</dbReference>
<evidence type="ECO:0000256" key="6">
    <source>
        <dbReference type="SAM" id="MobiDB-lite"/>
    </source>
</evidence>
<reference evidence="9 10" key="1">
    <citation type="submission" date="2019-04" db="EMBL/GenBank/DDBJ databases">
        <title>Friends and foes A comparative genomics study of 23 Aspergillus species from section Flavi.</title>
        <authorList>
            <consortium name="DOE Joint Genome Institute"/>
            <person name="Kjaerbolling I."/>
            <person name="Vesth T."/>
            <person name="Frisvad J.C."/>
            <person name="Nybo J.L."/>
            <person name="Theobald S."/>
            <person name="Kildgaard S."/>
            <person name="Isbrandt T."/>
            <person name="Kuo A."/>
            <person name="Sato A."/>
            <person name="Lyhne E.K."/>
            <person name="Kogle M.E."/>
            <person name="Wiebenga A."/>
            <person name="Kun R.S."/>
            <person name="Lubbers R.J."/>
            <person name="Makela M.R."/>
            <person name="Barry K."/>
            <person name="Chovatia M."/>
            <person name="Clum A."/>
            <person name="Daum C."/>
            <person name="Haridas S."/>
            <person name="He G."/>
            <person name="LaButti K."/>
            <person name="Lipzen A."/>
            <person name="Mondo S."/>
            <person name="Riley R."/>
            <person name="Salamov A."/>
            <person name="Simmons B.A."/>
            <person name="Magnuson J.K."/>
            <person name="Henrissat B."/>
            <person name="Mortensen U.H."/>
            <person name="Larsen T.O."/>
            <person name="Devries R.P."/>
            <person name="Grigoriev I.V."/>
            <person name="Machida M."/>
            <person name="Baker S.E."/>
            <person name="Andersen M.R."/>
        </authorList>
    </citation>
    <scope>NUCLEOTIDE SEQUENCE [LARGE SCALE GENOMIC DNA]</scope>
    <source>
        <strain evidence="9 10">CBS 151.66</strain>
    </source>
</reference>
<dbReference type="Pfam" id="PF20684">
    <property type="entry name" value="Fung_rhodopsin"/>
    <property type="match status" value="1"/>
</dbReference>
<evidence type="ECO:0000256" key="7">
    <source>
        <dbReference type="SAM" id="Phobius"/>
    </source>
</evidence>
<keyword evidence="3 7" id="KW-1133">Transmembrane helix</keyword>
<dbReference type="InterPro" id="IPR049326">
    <property type="entry name" value="Rhodopsin_dom_fungi"/>
</dbReference>
<evidence type="ECO:0000256" key="2">
    <source>
        <dbReference type="ARBA" id="ARBA00022692"/>
    </source>
</evidence>
<name>A0A5N5X899_9EURO</name>
<protein>
    <recommendedName>
        <fullName evidence="8">Rhodopsin domain-containing protein</fullName>
    </recommendedName>
</protein>
<feature type="transmembrane region" description="Helical" evidence="7">
    <location>
        <begin position="168"/>
        <end position="193"/>
    </location>
</feature>
<dbReference type="InterPro" id="IPR052337">
    <property type="entry name" value="SAT4-like"/>
</dbReference>
<feature type="transmembrane region" description="Helical" evidence="7">
    <location>
        <begin position="12"/>
        <end position="29"/>
    </location>
</feature>
<feature type="transmembrane region" description="Helical" evidence="7">
    <location>
        <begin position="205"/>
        <end position="224"/>
    </location>
</feature>
<feature type="transmembrane region" description="Helical" evidence="7">
    <location>
        <begin position="41"/>
        <end position="60"/>
    </location>
</feature>
<feature type="transmembrane region" description="Helical" evidence="7">
    <location>
        <begin position="128"/>
        <end position="148"/>
    </location>
</feature>
<dbReference type="EMBL" id="ML732183">
    <property type="protein sequence ID" value="KAB8076277.1"/>
    <property type="molecule type" value="Genomic_DNA"/>
</dbReference>
<feature type="compositionally biased region" description="Polar residues" evidence="6">
    <location>
        <begin position="291"/>
        <end position="305"/>
    </location>
</feature>
<evidence type="ECO:0000256" key="1">
    <source>
        <dbReference type="ARBA" id="ARBA00004141"/>
    </source>
</evidence>
<organism evidence="9 10">
    <name type="scientific">Aspergillus leporis</name>
    <dbReference type="NCBI Taxonomy" id="41062"/>
    <lineage>
        <taxon>Eukaryota</taxon>
        <taxon>Fungi</taxon>
        <taxon>Dikarya</taxon>
        <taxon>Ascomycota</taxon>
        <taxon>Pezizomycotina</taxon>
        <taxon>Eurotiomycetes</taxon>
        <taxon>Eurotiomycetidae</taxon>
        <taxon>Eurotiales</taxon>
        <taxon>Aspergillaceae</taxon>
        <taxon>Aspergillus</taxon>
        <taxon>Aspergillus subgen. Circumdati</taxon>
    </lineage>
</organism>
<evidence type="ECO:0000256" key="5">
    <source>
        <dbReference type="ARBA" id="ARBA00038359"/>
    </source>
</evidence>
<feature type="transmembrane region" description="Helical" evidence="7">
    <location>
        <begin position="98"/>
        <end position="116"/>
    </location>
</feature>
<feature type="region of interest" description="Disordered" evidence="6">
    <location>
        <begin position="350"/>
        <end position="372"/>
    </location>
</feature>
<dbReference type="AlphaFoldDB" id="A0A5N5X899"/>
<dbReference type="PANTHER" id="PTHR33048">
    <property type="entry name" value="PTH11-LIKE INTEGRAL MEMBRANE PROTEIN (AFU_ORTHOLOGUE AFUA_5G11245)"/>
    <property type="match status" value="1"/>
</dbReference>
<feature type="region of interest" description="Disordered" evidence="6">
    <location>
        <begin position="273"/>
        <end position="305"/>
    </location>
</feature>
<dbReference type="GO" id="GO:0016020">
    <property type="term" value="C:membrane"/>
    <property type="evidence" value="ECO:0007669"/>
    <property type="project" value="UniProtKB-SubCell"/>
</dbReference>
<evidence type="ECO:0000259" key="8">
    <source>
        <dbReference type="Pfam" id="PF20684"/>
    </source>
</evidence>
<evidence type="ECO:0000256" key="4">
    <source>
        <dbReference type="ARBA" id="ARBA00023136"/>
    </source>
</evidence>
<evidence type="ECO:0000313" key="10">
    <source>
        <dbReference type="Proteomes" id="UP000326565"/>
    </source>
</evidence>
<comment type="subcellular location">
    <subcellularLocation>
        <location evidence="1">Membrane</location>
        <topology evidence="1">Multi-pass membrane protein</topology>
    </subcellularLocation>
</comment>
<feature type="compositionally biased region" description="Basic and acidic residues" evidence="6">
    <location>
        <begin position="350"/>
        <end position="359"/>
    </location>
</feature>
<accession>A0A5N5X899</accession>
<keyword evidence="4 7" id="KW-0472">Membrane</keyword>